<dbReference type="AlphaFoldDB" id="A0A183NN60"/>
<proteinExistence type="predicted"/>
<sequence>MQTHLASGMVLVGLKPGTVTVHLTVEPVEPYAKQIIAVSTDGVSTDRLHAQLTIVVLSRLGLSSPHREPQQIILSPNSQLNLIPWTDL</sequence>
<accession>A0A183NN60</accession>
<protein>
    <submittedName>
        <fullName evidence="1">Uncharacterized protein</fullName>
    </submittedName>
</protein>
<reference evidence="1 2" key="1">
    <citation type="submission" date="2018-11" db="EMBL/GenBank/DDBJ databases">
        <authorList>
            <consortium name="Pathogen Informatics"/>
        </authorList>
    </citation>
    <scope>NUCLEOTIDE SEQUENCE [LARGE SCALE GENOMIC DNA]</scope>
    <source>
        <strain>Denwood</strain>
        <strain evidence="2">Zambia</strain>
    </source>
</reference>
<gene>
    <name evidence="1" type="ORF">SMTD_LOCUS3545</name>
</gene>
<dbReference type="EMBL" id="UZAL01006661">
    <property type="protein sequence ID" value="VDO96525.1"/>
    <property type="molecule type" value="Genomic_DNA"/>
</dbReference>
<keyword evidence="2" id="KW-1185">Reference proteome</keyword>
<dbReference type="STRING" id="31246.A0A183NN60"/>
<organism evidence="1 2">
    <name type="scientific">Schistosoma mattheei</name>
    <dbReference type="NCBI Taxonomy" id="31246"/>
    <lineage>
        <taxon>Eukaryota</taxon>
        <taxon>Metazoa</taxon>
        <taxon>Spiralia</taxon>
        <taxon>Lophotrochozoa</taxon>
        <taxon>Platyhelminthes</taxon>
        <taxon>Trematoda</taxon>
        <taxon>Digenea</taxon>
        <taxon>Strigeidida</taxon>
        <taxon>Schistosomatoidea</taxon>
        <taxon>Schistosomatidae</taxon>
        <taxon>Schistosoma</taxon>
    </lineage>
</organism>
<evidence type="ECO:0000313" key="1">
    <source>
        <dbReference type="EMBL" id="VDO96525.1"/>
    </source>
</evidence>
<name>A0A183NN60_9TREM</name>
<dbReference type="Proteomes" id="UP000269396">
    <property type="component" value="Unassembled WGS sequence"/>
</dbReference>
<evidence type="ECO:0000313" key="2">
    <source>
        <dbReference type="Proteomes" id="UP000269396"/>
    </source>
</evidence>